<dbReference type="SUPFAM" id="SSF52016">
    <property type="entry name" value="LeuD/IlvD-like"/>
    <property type="match status" value="1"/>
</dbReference>
<feature type="domain" description="DCD" evidence="1">
    <location>
        <begin position="1"/>
        <end position="75"/>
    </location>
</feature>
<protein>
    <submittedName>
        <fullName evidence="2">Development/cell death domain-containing protein</fullName>
    </submittedName>
</protein>
<dbReference type="PROSITE" id="PS51222">
    <property type="entry name" value="DCD"/>
    <property type="match status" value="1"/>
</dbReference>
<gene>
    <name evidence="2" type="ORF">CTI12_AA201990</name>
</gene>
<dbReference type="InterPro" id="IPR013989">
    <property type="entry name" value="Dev_and_cell_death_domain"/>
</dbReference>
<evidence type="ECO:0000259" key="1">
    <source>
        <dbReference type="PROSITE" id="PS51222"/>
    </source>
</evidence>
<accession>A0A2U1P088</accession>
<dbReference type="InterPro" id="IPR044832">
    <property type="entry name" value="NRP-like"/>
</dbReference>
<dbReference type="PANTHER" id="PTHR46034">
    <property type="match status" value="1"/>
</dbReference>
<dbReference type="EMBL" id="PKPP01001891">
    <property type="protein sequence ID" value="PWA79174.1"/>
    <property type="molecule type" value="Genomic_DNA"/>
</dbReference>
<dbReference type="Pfam" id="PF10539">
    <property type="entry name" value="Dev_Cell_Death"/>
    <property type="match status" value="1"/>
</dbReference>
<dbReference type="PANTHER" id="PTHR46034:SF12">
    <property type="entry name" value="B2 PROTEIN"/>
    <property type="match status" value="1"/>
</dbReference>
<dbReference type="AlphaFoldDB" id="A0A2U1P088"/>
<proteinExistence type="predicted"/>
<name>A0A2U1P088_ARTAN</name>
<dbReference type="OrthoDB" id="2224430at2759"/>
<dbReference type="STRING" id="35608.A0A2U1P088"/>
<sequence>MYLGSSGLPPRYIDSVRAITPGLSLFFYNYTNDQLHGIFEPYKMDGHDTMVLAGAEYGSGSARDWAAKGTVLLVS</sequence>
<dbReference type="GO" id="GO:0043436">
    <property type="term" value="P:oxoacid metabolic process"/>
    <property type="evidence" value="ECO:0007669"/>
    <property type="project" value="UniProtKB-ARBA"/>
</dbReference>
<dbReference type="GO" id="GO:0016836">
    <property type="term" value="F:hydro-lyase activity"/>
    <property type="evidence" value="ECO:0007669"/>
    <property type="project" value="UniProtKB-ARBA"/>
</dbReference>
<dbReference type="InterPro" id="IPR015928">
    <property type="entry name" value="Aconitase/3IPM_dehydase_swvl"/>
</dbReference>
<dbReference type="GO" id="GO:0034976">
    <property type="term" value="P:response to endoplasmic reticulum stress"/>
    <property type="evidence" value="ECO:0007669"/>
    <property type="project" value="InterPro"/>
</dbReference>
<evidence type="ECO:0000313" key="2">
    <source>
        <dbReference type="EMBL" id="PWA79174.1"/>
    </source>
</evidence>
<comment type="caution">
    <text evidence="2">The sequence shown here is derived from an EMBL/GenBank/DDBJ whole genome shotgun (WGS) entry which is preliminary data.</text>
</comment>
<evidence type="ECO:0000313" key="3">
    <source>
        <dbReference type="Proteomes" id="UP000245207"/>
    </source>
</evidence>
<dbReference type="Proteomes" id="UP000245207">
    <property type="component" value="Unassembled WGS sequence"/>
</dbReference>
<keyword evidence="3" id="KW-1185">Reference proteome</keyword>
<dbReference type="Gene3D" id="3.20.19.10">
    <property type="entry name" value="Aconitase, domain 4"/>
    <property type="match status" value="1"/>
</dbReference>
<reference evidence="2 3" key="1">
    <citation type="journal article" date="2018" name="Mol. Plant">
        <title>The genome of Artemisia annua provides insight into the evolution of Asteraceae family and artemisinin biosynthesis.</title>
        <authorList>
            <person name="Shen Q."/>
            <person name="Zhang L."/>
            <person name="Liao Z."/>
            <person name="Wang S."/>
            <person name="Yan T."/>
            <person name="Shi P."/>
            <person name="Liu M."/>
            <person name="Fu X."/>
            <person name="Pan Q."/>
            <person name="Wang Y."/>
            <person name="Lv Z."/>
            <person name="Lu X."/>
            <person name="Zhang F."/>
            <person name="Jiang W."/>
            <person name="Ma Y."/>
            <person name="Chen M."/>
            <person name="Hao X."/>
            <person name="Li L."/>
            <person name="Tang Y."/>
            <person name="Lv G."/>
            <person name="Zhou Y."/>
            <person name="Sun X."/>
            <person name="Brodelius P.E."/>
            <person name="Rose J.K.C."/>
            <person name="Tang K."/>
        </authorList>
    </citation>
    <scope>NUCLEOTIDE SEQUENCE [LARGE SCALE GENOMIC DNA]</scope>
    <source>
        <strain evidence="3">cv. Huhao1</strain>
        <tissue evidence="2">Leaf</tissue>
    </source>
</reference>
<organism evidence="2 3">
    <name type="scientific">Artemisia annua</name>
    <name type="common">Sweet wormwood</name>
    <dbReference type="NCBI Taxonomy" id="35608"/>
    <lineage>
        <taxon>Eukaryota</taxon>
        <taxon>Viridiplantae</taxon>
        <taxon>Streptophyta</taxon>
        <taxon>Embryophyta</taxon>
        <taxon>Tracheophyta</taxon>
        <taxon>Spermatophyta</taxon>
        <taxon>Magnoliopsida</taxon>
        <taxon>eudicotyledons</taxon>
        <taxon>Gunneridae</taxon>
        <taxon>Pentapetalae</taxon>
        <taxon>asterids</taxon>
        <taxon>campanulids</taxon>
        <taxon>Asterales</taxon>
        <taxon>Asteraceae</taxon>
        <taxon>Asteroideae</taxon>
        <taxon>Anthemideae</taxon>
        <taxon>Artemisiinae</taxon>
        <taxon>Artemisia</taxon>
    </lineage>
</organism>